<evidence type="ECO:0000313" key="1">
    <source>
        <dbReference type="Ensembl" id="ENSCLMP00005046371.1"/>
    </source>
</evidence>
<dbReference type="AlphaFoldDB" id="A0A8C3AV79"/>
<dbReference type="GeneTree" id="ENSGT00940000154289"/>
<dbReference type="Proteomes" id="UP000694565">
    <property type="component" value="Unplaced"/>
</dbReference>
<sequence length="190" mass="22205">MKPWWDKYQCFCYFLHMQDGMKSLLDAGRETCVYPLPEPHDLFQSSQMKFEDFQKDLNRLKKDLRACTSEVEKVCKVSDEGNLQPFKDNMEDFLAQGEKVKRELFFSVKAKSGEKEPSPNTLFCVWHEFSSDFKDQWKKENKVILKERLKAAEESFRQAKEKASYSVKPKHASGIVSSPFTLVLVIPLFI</sequence>
<dbReference type="SUPFAM" id="SSF101447">
    <property type="entry name" value="Formin homology 2 domain (FH2 domain)"/>
    <property type="match status" value="1"/>
</dbReference>
<dbReference type="InterPro" id="IPR042201">
    <property type="entry name" value="FH2_Formin_sf"/>
</dbReference>
<dbReference type="Ensembl" id="ENSCLMT00005047977.1">
    <property type="protein sequence ID" value="ENSCLMP00005046371.1"/>
    <property type="gene ID" value="ENSCLMG00005021354.1"/>
</dbReference>
<protein>
    <recommendedName>
        <fullName evidence="3">FH2 domain-containing protein</fullName>
    </recommendedName>
</protein>
<keyword evidence="2" id="KW-1185">Reference proteome</keyword>
<accession>A0A8C3AV79</accession>
<evidence type="ECO:0008006" key="3">
    <source>
        <dbReference type="Google" id="ProtNLM"/>
    </source>
</evidence>
<name>A0A8C3AV79_CYCLU</name>
<proteinExistence type="predicted"/>
<reference evidence="1" key="2">
    <citation type="submission" date="2025-09" db="UniProtKB">
        <authorList>
            <consortium name="Ensembl"/>
        </authorList>
    </citation>
    <scope>IDENTIFICATION</scope>
</reference>
<reference evidence="1" key="1">
    <citation type="submission" date="2025-08" db="UniProtKB">
        <authorList>
            <consortium name="Ensembl"/>
        </authorList>
    </citation>
    <scope>IDENTIFICATION</scope>
</reference>
<dbReference type="Gene3D" id="1.20.58.2220">
    <property type="entry name" value="Formin, FH2 domain"/>
    <property type="match status" value="1"/>
</dbReference>
<organism evidence="1 2">
    <name type="scientific">Cyclopterus lumpus</name>
    <name type="common">Lumpsucker</name>
    <dbReference type="NCBI Taxonomy" id="8103"/>
    <lineage>
        <taxon>Eukaryota</taxon>
        <taxon>Metazoa</taxon>
        <taxon>Chordata</taxon>
        <taxon>Craniata</taxon>
        <taxon>Vertebrata</taxon>
        <taxon>Euteleostomi</taxon>
        <taxon>Actinopterygii</taxon>
        <taxon>Neopterygii</taxon>
        <taxon>Teleostei</taxon>
        <taxon>Neoteleostei</taxon>
        <taxon>Acanthomorphata</taxon>
        <taxon>Eupercaria</taxon>
        <taxon>Perciformes</taxon>
        <taxon>Cottioidei</taxon>
        <taxon>Cottales</taxon>
        <taxon>Cyclopteridae</taxon>
        <taxon>Cyclopterus</taxon>
    </lineage>
</organism>
<evidence type="ECO:0000313" key="2">
    <source>
        <dbReference type="Proteomes" id="UP000694565"/>
    </source>
</evidence>